<feature type="compositionally biased region" description="Basic and acidic residues" evidence="10">
    <location>
        <begin position="280"/>
        <end position="292"/>
    </location>
</feature>
<feature type="domain" description="Flagellar M-ring C-terminal" evidence="13">
    <location>
        <begin position="249"/>
        <end position="414"/>
    </location>
</feature>
<dbReference type="PIRSF" id="PIRSF004862">
    <property type="entry name" value="FliF"/>
    <property type="match status" value="1"/>
</dbReference>
<dbReference type="PRINTS" id="PR01009">
    <property type="entry name" value="FLGMRINGFLIF"/>
</dbReference>
<feature type="transmembrane region" description="Helical" evidence="11">
    <location>
        <begin position="22"/>
        <end position="43"/>
    </location>
</feature>
<protein>
    <recommendedName>
        <fullName evidence="9">Flagellar M-ring protein</fullName>
    </recommendedName>
</protein>
<dbReference type="InterPro" id="IPR043427">
    <property type="entry name" value="YscJ/FliF"/>
</dbReference>
<dbReference type="AlphaFoldDB" id="A0A212LBC7"/>
<evidence type="ECO:0000313" key="14">
    <source>
        <dbReference type="EMBL" id="SCM74871.1"/>
    </source>
</evidence>
<dbReference type="Gene3D" id="3.30.300.30">
    <property type="match status" value="1"/>
</dbReference>
<evidence type="ECO:0000256" key="5">
    <source>
        <dbReference type="ARBA" id="ARBA00022692"/>
    </source>
</evidence>
<feature type="transmembrane region" description="Helical" evidence="11">
    <location>
        <begin position="440"/>
        <end position="458"/>
    </location>
</feature>
<dbReference type="GO" id="GO:0009431">
    <property type="term" value="C:bacterial-type flagellum basal body, MS ring"/>
    <property type="evidence" value="ECO:0007669"/>
    <property type="project" value="InterPro"/>
</dbReference>
<evidence type="ECO:0000256" key="9">
    <source>
        <dbReference type="PIRNR" id="PIRNR004862"/>
    </source>
</evidence>
<reference evidence="14" key="1">
    <citation type="submission" date="2016-08" db="EMBL/GenBank/DDBJ databases">
        <authorList>
            <person name="Seilhamer J.J."/>
        </authorList>
    </citation>
    <scope>NUCLEOTIDE SEQUENCE</scope>
    <source>
        <strain evidence="14">86</strain>
    </source>
</reference>
<evidence type="ECO:0000256" key="3">
    <source>
        <dbReference type="ARBA" id="ARBA00007971"/>
    </source>
</evidence>
<dbReference type="InterPro" id="IPR045851">
    <property type="entry name" value="AMP-bd_C_sf"/>
</dbReference>
<dbReference type="GO" id="GO:0005886">
    <property type="term" value="C:plasma membrane"/>
    <property type="evidence" value="ECO:0007669"/>
    <property type="project" value="UniProtKB-SubCell"/>
</dbReference>
<keyword evidence="6 11" id="KW-1133">Transmembrane helix</keyword>
<evidence type="ECO:0000256" key="10">
    <source>
        <dbReference type="SAM" id="MobiDB-lite"/>
    </source>
</evidence>
<keyword evidence="14" id="KW-0969">Cilium</keyword>
<comment type="subcellular location">
    <subcellularLocation>
        <location evidence="1 9">Bacterial flagellum basal body</location>
    </subcellularLocation>
    <subcellularLocation>
        <location evidence="2">Cell membrane</location>
        <topology evidence="2">Multi-pass membrane protein</topology>
    </subcellularLocation>
</comment>
<evidence type="ECO:0000256" key="11">
    <source>
        <dbReference type="SAM" id="Phobius"/>
    </source>
</evidence>
<feature type="domain" description="Flagellar M-ring N-terminal" evidence="12">
    <location>
        <begin position="44"/>
        <end position="217"/>
    </location>
</feature>
<evidence type="ECO:0000259" key="13">
    <source>
        <dbReference type="Pfam" id="PF08345"/>
    </source>
</evidence>
<feature type="region of interest" description="Disordered" evidence="10">
    <location>
        <begin position="271"/>
        <end position="339"/>
    </location>
</feature>
<dbReference type="PANTHER" id="PTHR30046:SF0">
    <property type="entry name" value="FLAGELLAR M-RING PROTEIN"/>
    <property type="match status" value="1"/>
</dbReference>
<dbReference type="EMBL" id="FMJD01000005">
    <property type="protein sequence ID" value="SCM74871.1"/>
    <property type="molecule type" value="Genomic_DNA"/>
</dbReference>
<dbReference type="InterPro" id="IPR000067">
    <property type="entry name" value="FlgMring_FliF"/>
</dbReference>
<keyword evidence="4" id="KW-1003">Cell membrane</keyword>
<gene>
    <name evidence="14" type="primary">fliF</name>
    <name evidence="14" type="ORF">KL86PLE_130382</name>
</gene>
<dbReference type="NCBIfam" id="TIGR00206">
    <property type="entry name" value="fliF"/>
    <property type="match status" value="1"/>
</dbReference>
<name>A0A212LBC7_9HYPH</name>
<sequence>MTAREHAETLWLNLLDLGPRRLAALAMVAVTMMALIAGSAYYLSRPQYTVLYTGLGNGDASRIGSALTDAGISFDVSADGGTVYVTPPQTSQARMLLAEKGLPRSATAGYELFNELGSLGLTSFMQEVTRVRALEGELARTIQTMKGVKAARVHIVLPDRGSFRRDQQPPSASVIIRTDVPDDVRMAEAIRQLVAGGVPGLSVDHITVLDTEGSVLASGEDATTLPGSKTNRLERTVATGIEANIRHALAPYLGPDNFQISVAAELNTDRTHTNQTLFDPDSRVERSVRTVRESGNSQNSSQDPPTTVEQNLPEETVQSADSGDRSSEENQRREELTNYEISTTTKEVISDGYQVKSLSVALIVNRARIAQSLGDNPTTEAIDARVTEMRNLAASAAGLNEGRGDRIQVTAVDFTDSYANMQPVPPLTLKDVLLRQAGTVVNAVVILAVALLLIWFGLRPAMNALLPRLEAKADDKEAVAALADGAGEAAAALPGASQAALPAGEAAGTMQHLIEDMNARMRNSPLKMLEQLVEMDEEQAASILRQWMTEEEAA</sequence>
<keyword evidence="8 9" id="KW-0975">Bacterial flagellum</keyword>
<evidence type="ECO:0000256" key="7">
    <source>
        <dbReference type="ARBA" id="ARBA00023136"/>
    </source>
</evidence>
<proteinExistence type="inferred from homology"/>
<evidence type="ECO:0000256" key="2">
    <source>
        <dbReference type="ARBA" id="ARBA00004651"/>
    </source>
</evidence>
<comment type="similarity">
    <text evidence="3 9">Belongs to the FliF family.</text>
</comment>
<evidence type="ECO:0000256" key="4">
    <source>
        <dbReference type="ARBA" id="ARBA00022475"/>
    </source>
</evidence>
<dbReference type="GO" id="GO:0003774">
    <property type="term" value="F:cytoskeletal motor activity"/>
    <property type="evidence" value="ECO:0007669"/>
    <property type="project" value="InterPro"/>
</dbReference>
<keyword evidence="14" id="KW-0282">Flagellum</keyword>
<dbReference type="InterPro" id="IPR006182">
    <property type="entry name" value="FliF_N_dom"/>
</dbReference>
<feature type="compositionally biased region" description="Basic and acidic residues" evidence="10">
    <location>
        <begin position="322"/>
        <end position="336"/>
    </location>
</feature>
<dbReference type="GO" id="GO:0071973">
    <property type="term" value="P:bacterial-type flagellum-dependent cell motility"/>
    <property type="evidence" value="ECO:0007669"/>
    <property type="project" value="InterPro"/>
</dbReference>
<evidence type="ECO:0000256" key="6">
    <source>
        <dbReference type="ARBA" id="ARBA00022989"/>
    </source>
</evidence>
<accession>A0A212LBC7</accession>
<feature type="compositionally biased region" description="Polar residues" evidence="10">
    <location>
        <begin position="295"/>
        <end position="310"/>
    </location>
</feature>
<dbReference type="PANTHER" id="PTHR30046">
    <property type="entry name" value="FLAGELLAR M-RING PROTEIN"/>
    <property type="match status" value="1"/>
</dbReference>
<organism evidence="14">
    <name type="scientific">uncultured Pleomorphomonas sp</name>
    <dbReference type="NCBI Taxonomy" id="442121"/>
    <lineage>
        <taxon>Bacteria</taxon>
        <taxon>Pseudomonadati</taxon>
        <taxon>Pseudomonadota</taxon>
        <taxon>Alphaproteobacteria</taxon>
        <taxon>Hyphomicrobiales</taxon>
        <taxon>Pleomorphomonadaceae</taxon>
        <taxon>Pleomorphomonas</taxon>
        <taxon>environmental samples</taxon>
    </lineage>
</organism>
<dbReference type="RefSeq" id="WP_288199849.1">
    <property type="nucleotide sequence ID" value="NZ_LT608334.1"/>
</dbReference>
<comment type="function">
    <text evidence="9">The M ring may be actively involved in energy transduction.</text>
</comment>
<keyword evidence="14" id="KW-0966">Cell projection</keyword>
<dbReference type="Pfam" id="PF01514">
    <property type="entry name" value="YscJ_FliF"/>
    <property type="match status" value="1"/>
</dbReference>
<evidence type="ECO:0000256" key="8">
    <source>
        <dbReference type="ARBA" id="ARBA00023143"/>
    </source>
</evidence>
<evidence type="ECO:0000256" key="1">
    <source>
        <dbReference type="ARBA" id="ARBA00004117"/>
    </source>
</evidence>
<evidence type="ECO:0000259" key="12">
    <source>
        <dbReference type="Pfam" id="PF01514"/>
    </source>
</evidence>
<dbReference type="Pfam" id="PF08345">
    <property type="entry name" value="YscJ_FliF_C"/>
    <property type="match status" value="1"/>
</dbReference>
<keyword evidence="5 11" id="KW-0812">Transmembrane</keyword>
<dbReference type="InterPro" id="IPR013556">
    <property type="entry name" value="Flag_M-ring_C"/>
</dbReference>
<keyword evidence="7 11" id="KW-0472">Membrane</keyword>